<dbReference type="STRING" id="1379270.GEMMAAP_17915"/>
<dbReference type="OrthoDB" id="255482at2"/>
<keyword evidence="3 6" id="KW-0812">Transmembrane</keyword>
<feature type="transmembrane region" description="Helical" evidence="6">
    <location>
        <begin position="295"/>
        <end position="313"/>
    </location>
</feature>
<evidence type="ECO:0000256" key="2">
    <source>
        <dbReference type="ARBA" id="ARBA00022475"/>
    </source>
</evidence>
<evidence type="ECO:0008006" key="9">
    <source>
        <dbReference type="Google" id="ProtNLM"/>
    </source>
</evidence>
<sequence>MRLRLPHPLVLLLAGVGVAALLTWILPAGAYDRRTDAASGRELVVAGTYHQVEAAPIGVMDALLAVPKGIVAGADIILVIILVGGTFGLLDATGALGRLVGTLVGRTRRPKLAVIVLSLIFATLGALENMQEELVALIAVLVVLSRGLGFGAITAVAISVGACAVGSAFGPTNPFQTGIALRFAEMPPLSQPVLRFGLLVAAVTVWITWTLFMASRDDVRPAMPPPATEPATKRDLVLLAMVLVPFIPYVIGVIKYDYGFNELSAFFLVSGFAIGLVSGRDFSQTAIDFLKAMETMLAAALFVGVARAISVVLTDGRVIDTIVHGLASPLENIPGAAAAILMIPIQALLHIPVPSVSGQAVLTMPIMAPLADLLGISRDAAVIAYQTGGGLMDMLTPTSGALLAILLTAKVDYGRWLRFAVPGALLVALVGVAGIVLAG</sequence>
<feature type="transmembrane region" description="Helical" evidence="6">
    <location>
        <begin position="6"/>
        <end position="26"/>
    </location>
</feature>
<proteinExistence type="predicted"/>
<reference evidence="7 8" key="2">
    <citation type="journal article" date="2016" name="Environ. Microbiol. Rep.">
        <title>Metagenomic evidence for the presence of phototrophic Gemmatimonadetes bacteria in diverse environments.</title>
        <authorList>
            <person name="Zeng Y."/>
            <person name="Baumbach J."/>
            <person name="Barbosa E.G."/>
            <person name="Azevedo V."/>
            <person name="Zhang C."/>
            <person name="Koblizek M."/>
        </authorList>
    </citation>
    <scope>NUCLEOTIDE SEQUENCE [LARGE SCALE GENOMIC DNA]</scope>
    <source>
        <strain evidence="7 8">AP64</strain>
    </source>
</reference>
<feature type="transmembrane region" description="Helical" evidence="6">
    <location>
        <begin position="134"/>
        <end position="167"/>
    </location>
</feature>
<dbReference type="EMBL" id="CP011454">
    <property type="protein sequence ID" value="AMW06154.1"/>
    <property type="molecule type" value="Genomic_DNA"/>
</dbReference>
<dbReference type="PANTHER" id="PTHR43652">
    <property type="entry name" value="BASIC AMINO ACID ANTIPORTER YFCC-RELATED"/>
    <property type="match status" value="1"/>
</dbReference>
<dbReference type="Proteomes" id="UP000076404">
    <property type="component" value="Chromosome"/>
</dbReference>
<dbReference type="PANTHER" id="PTHR43652:SF2">
    <property type="entry name" value="BASIC AMINO ACID ANTIPORTER YFCC-RELATED"/>
    <property type="match status" value="1"/>
</dbReference>
<reference evidence="7 8" key="1">
    <citation type="journal article" date="2014" name="Proc. Natl. Acad. Sci. U.S.A.">
        <title>Functional type 2 photosynthetic reaction centers found in the rare bacterial phylum Gemmatimonadetes.</title>
        <authorList>
            <person name="Zeng Y."/>
            <person name="Feng F."/>
            <person name="Medova H."/>
            <person name="Dean J."/>
            <person name="Koblizek M."/>
        </authorList>
    </citation>
    <scope>NUCLEOTIDE SEQUENCE [LARGE SCALE GENOMIC DNA]</scope>
    <source>
        <strain evidence="7 8">AP64</strain>
    </source>
</reference>
<evidence type="ECO:0000256" key="1">
    <source>
        <dbReference type="ARBA" id="ARBA00004651"/>
    </source>
</evidence>
<dbReference type="InterPro" id="IPR051679">
    <property type="entry name" value="DASS-Related_Transporters"/>
</dbReference>
<feature type="transmembrane region" description="Helical" evidence="6">
    <location>
        <begin position="419"/>
        <end position="438"/>
    </location>
</feature>
<keyword evidence="8" id="KW-1185">Reference proteome</keyword>
<keyword evidence="5 6" id="KW-0472">Membrane</keyword>
<evidence type="ECO:0000313" key="7">
    <source>
        <dbReference type="EMBL" id="AMW06154.1"/>
    </source>
</evidence>
<name>A0A143BNY6_9BACT</name>
<dbReference type="eggNOG" id="COG1288">
    <property type="taxonomic scope" value="Bacteria"/>
</dbReference>
<dbReference type="RefSeq" id="WP_043579300.1">
    <property type="nucleotide sequence ID" value="NZ_CP011454.1"/>
</dbReference>
<evidence type="ECO:0000256" key="4">
    <source>
        <dbReference type="ARBA" id="ARBA00022989"/>
    </source>
</evidence>
<dbReference type="Pfam" id="PF03606">
    <property type="entry name" value="DcuC"/>
    <property type="match status" value="1"/>
</dbReference>
<gene>
    <name evidence="7" type="ORF">GEMMAAP_17915</name>
</gene>
<accession>A0A143BNY6</accession>
<feature type="transmembrane region" description="Helical" evidence="6">
    <location>
        <begin position="70"/>
        <end position="90"/>
    </location>
</feature>
<keyword evidence="4 6" id="KW-1133">Transmembrane helix</keyword>
<evidence type="ECO:0000313" key="8">
    <source>
        <dbReference type="Proteomes" id="UP000076404"/>
    </source>
</evidence>
<evidence type="ECO:0000256" key="6">
    <source>
        <dbReference type="SAM" id="Phobius"/>
    </source>
</evidence>
<keyword evidence="2" id="KW-1003">Cell membrane</keyword>
<feature type="transmembrane region" description="Helical" evidence="6">
    <location>
        <begin position="193"/>
        <end position="215"/>
    </location>
</feature>
<organism evidence="7 8">
    <name type="scientific">Gemmatimonas phototrophica</name>
    <dbReference type="NCBI Taxonomy" id="1379270"/>
    <lineage>
        <taxon>Bacteria</taxon>
        <taxon>Pseudomonadati</taxon>
        <taxon>Gemmatimonadota</taxon>
        <taxon>Gemmatimonadia</taxon>
        <taxon>Gemmatimonadales</taxon>
        <taxon>Gemmatimonadaceae</taxon>
        <taxon>Gemmatimonas</taxon>
    </lineage>
</organism>
<evidence type="ECO:0000256" key="5">
    <source>
        <dbReference type="ARBA" id="ARBA00023136"/>
    </source>
</evidence>
<dbReference type="GO" id="GO:0005886">
    <property type="term" value="C:plasma membrane"/>
    <property type="evidence" value="ECO:0007669"/>
    <property type="project" value="UniProtKB-SubCell"/>
</dbReference>
<feature type="transmembrane region" description="Helical" evidence="6">
    <location>
        <begin position="110"/>
        <end position="127"/>
    </location>
</feature>
<protein>
    <recommendedName>
        <fullName evidence="9">C4-dicarboxylate ABC transporter</fullName>
    </recommendedName>
</protein>
<feature type="transmembrane region" description="Helical" evidence="6">
    <location>
        <begin position="236"/>
        <end position="254"/>
    </location>
</feature>
<dbReference type="AlphaFoldDB" id="A0A143BNY6"/>
<feature type="transmembrane region" description="Helical" evidence="6">
    <location>
        <begin position="266"/>
        <end position="283"/>
    </location>
</feature>
<dbReference type="KEGG" id="gph:GEMMAAP_17915"/>
<comment type="subcellular location">
    <subcellularLocation>
        <location evidence="1">Cell membrane</location>
        <topology evidence="1">Multi-pass membrane protein</topology>
    </subcellularLocation>
</comment>
<evidence type="ECO:0000256" key="3">
    <source>
        <dbReference type="ARBA" id="ARBA00022692"/>
    </source>
</evidence>
<dbReference type="InterPro" id="IPR018385">
    <property type="entry name" value="C4_dicarb_anaerob_car-like"/>
</dbReference>